<feature type="site" description="Deprotonates C-terminal active site Cys" evidence="5">
    <location>
        <position position="27"/>
    </location>
</feature>
<accession>A0A1J5T2Q3</accession>
<dbReference type="GO" id="GO:0015035">
    <property type="term" value="F:protein-disulfide reductase activity"/>
    <property type="evidence" value="ECO:0007669"/>
    <property type="project" value="InterPro"/>
</dbReference>
<evidence type="ECO:0000259" key="7">
    <source>
        <dbReference type="PROSITE" id="PS51352"/>
    </source>
</evidence>
<dbReference type="InterPro" id="IPR017937">
    <property type="entry name" value="Thioredoxin_CS"/>
</dbReference>
<name>A0A1J5T2Q3_9ARCH</name>
<keyword evidence="2" id="KW-0249">Electron transport</keyword>
<dbReference type="AlphaFoldDB" id="A0A1J5T2Q3"/>
<evidence type="ECO:0000313" key="8">
    <source>
        <dbReference type="EMBL" id="OIR14435.1"/>
    </source>
</evidence>
<keyword evidence="4 6" id="KW-0676">Redox-active center</keyword>
<dbReference type="EMBL" id="MIYU01000019">
    <property type="protein sequence ID" value="OIR14435.1"/>
    <property type="molecule type" value="Genomic_DNA"/>
</dbReference>
<dbReference type="InterPro" id="IPR036249">
    <property type="entry name" value="Thioredoxin-like_sf"/>
</dbReference>
<dbReference type="SUPFAM" id="SSF52833">
    <property type="entry name" value="Thioredoxin-like"/>
    <property type="match status" value="1"/>
</dbReference>
<evidence type="ECO:0000256" key="1">
    <source>
        <dbReference type="ARBA" id="ARBA00022448"/>
    </source>
</evidence>
<dbReference type="PIRSF" id="PIRSF000077">
    <property type="entry name" value="Thioredoxin"/>
    <property type="match status" value="1"/>
</dbReference>
<dbReference type="PRINTS" id="PR00421">
    <property type="entry name" value="THIOREDOXIN"/>
</dbReference>
<feature type="disulfide bond" description="Redox-active" evidence="6">
    <location>
        <begin position="33"/>
        <end position="36"/>
    </location>
</feature>
<dbReference type="InterPro" id="IPR013766">
    <property type="entry name" value="Thioredoxin_domain"/>
</dbReference>
<organism evidence="8 9">
    <name type="scientific">Marine Group III euryarchaeote CG-Bathy1</name>
    <dbReference type="NCBI Taxonomy" id="1889001"/>
    <lineage>
        <taxon>Archaea</taxon>
        <taxon>Methanobacteriati</taxon>
        <taxon>Thermoplasmatota</taxon>
        <taxon>Thermoplasmata</taxon>
        <taxon>Candidatus Thermoprofundales</taxon>
    </lineage>
</organism>
<dbReference type="GO" id="GO:0005829">
    <property type="term" value="C:cytosol"/>
    <property type="evidence" value="ECO:0007669"/>
    <property type="project" value="TreeGrafter"/>
</dbReference>
<proteinExistence type="predicted"/>
<feature type="site" description="Contributes to redox potential value" evidence="5">
    <location>
        <position position="35"/>
    </location>
</feature>
<reference evidence="8 9" key="1">
    <citation type="submission" date="2016-08" db="EMBL/GenBank/DDBJ databases">
        <title>New Insights into Marine Group III Euryarchaeota, from dark to light.</title>
        <authorList>
            <person name="Haro-Moreno J.M."/>
            <person name="Rodriguez-Valera F."/>
            <person name="Lopez-Garcia P."/>
            <person name="Moreira D."/>
            <person name="Martin-Cuadrado A.B."/>
        </authorList>
    </citation>
    <scope>NUCLEOTIDE SEQUENCE [LARGE SCALE GENOMIC DNA]</scope>
    <source>
        <strain evidence="8">CG-Bathy1</strain>
    </source>
</reference>
<evidence type="ECO:0000256" key="5">
    <source>
        <dbReference type="PIRSR" id="PIRSR000077-1"/>
    </source>
</evidence>
<gene>
    <name evidence="8" type="ORF">BEU04_03155</name>
</gene>
<keyword evidence="1" id="KW-0813">Transport</keyword>
<dbReference type="PANTHER" id="PTHR45663">
    <property type="entry name" value="GEO12009P1"/>
    <property type="match status" value="1"/>
</dbReference>
<dbReference type="CDD" id="cd02947">
    <property type="entry name" value="TRX_family"/>
    <property type="match status" value="1"/>
</dbReference>
<dbReference type="Gene3D" id="3.40.30.10">
    <property type="entry name" value="Glutaredoxin"/>
    <property type="match status" value="1"/>
</dbReference>
<evidence type="ECO:0000256" key="2">
    <source>
        <dbReference type="ARBA" id="ARBA00022982"/>
    </source>
</evidence>
<keyword evidence="3 6" id="KW-1015">Disulfide bond</keyword>
<protein>
    <submittedName>
        <fullName evidence="8">Thioredoxin</fullName>
    </submittedName>
</protein>
<dbReference type="PROSITE" id="PS00194">
    <property type="entry name" value="THIOREDOXIN_1"/>
    <property type="match status" value="1"/>
</dbReference>
<dbReference type="Pfam" id="PF00085">
    <property type="entry name" value="Thioredoxin"/>
    <property type="match status" value="1"/>
</dbReference>
<evidence type="ECO:0000256" key="6">
    <source>
        <dbReference type="PIRSR" id="PIRSR000077-4"/>
    </source>
</evidence>
<evidence type="ECO:0000313" key="9">
    <source>
        <dbReference type="Proteomes" id="UP000183815"/>
    </source>
</evidence>
<dbReference type="GO" id="GO:0045454">
    <property type="term" value="P:cell redox homeostasis"/>
    <property type="evidence" value="ECO:0007669"/>
    <property type="project" value="TreeGrafter"/>
</dbReference>
<feature type="active site" description="Nucleophile" evidence="5">
    <location>
        <position position="36"/>
    </location>
</feature>
<feature type="active site" description="Nucleophile" evidence="5">
    <location>
        <position position="33"/>
    </location>
</feature>
<dbReference type="Proteomes" id="UP000183815">
    <property type="component" value="Unassembled WGS sequence"/>
</dbReference>
<evidence type="ECO:0000256" key="4">
    <source>
        <dbReference type="ARBA" id="ARBA00023284"/>
    </source>
</evidence>
<dbReference type="PANTHER" id="PTHR45663:SF11">
    <property type="entry name" value="GEO12009P1"/>
    <property type="match status" value="1"/>
</dbReference>
<dbReference type="InterPro" id="IPR005746">
    <property type="entry name" value="Thioredoxin"/>
</dbReference>
<sequence length="107" mass="11739">MGEGTVIGISDNDFQKTISENPLVLVDFWAPWCGPCRAVAPVLEEISTETDKVLITKMNTDENQQTAAAHGIMSIPTMLIFKDGELVDQMVGAQSKAQIMSRIESHF</sequence>
<dbReference type="FunFam" id="3.40.30.10:FF:000001">
    <property type="entry name" value="Thioredoxin"/>
    <property type="match status" value="1"/>
</dbReference>
<dbReference type="NCBIfam" id="TIGR01068">
    <property type="entry name" value="thioredoxin"/>
    <property type="match status" value="1"/>
</dbReference>
<feature type="domain" description="Thioredoxin" evidence="7">
    <location>
        <begin position="1"/>
        <end position="107"/>
    </location>
</feature>
<evidence type="ECO:0000256" key="3">
    <source>
        <dbReference type="ARBA" id="ARBA00023157"/>
    </source>
</evidence>
<comment type="caution">
    <text evidence="8">The sequence shown here is derived from an EMBL/GenBank/DDBJ whole genome shotgun (WGS) entry which is preliminary data.</text>
</comment>
<feature type="site" description="Contributes to redox potential value" evidence="5">
    <location>
        <position position="34"/>
    </location>
</feature>
<dbReference type="PROSITE" id="PS51352">
    <property type="entry name" value="THIOREDOXIN_2"/>
    <property type="match status" value="1"/>
</dbReference>